<dbReference type="Gene3D" id="3.40.50.720">
    <property type="entry name" value="NAD(P)-binding Rossmann-like Domain"/>
    <property type="match status" value="1"/>
</dbReference>
<dbReference type="Pfam" id="PF00107">
    <property type="entry name" value="ADH_zinc_N"/>
    <property type="match status" value="1"/>
</dbReference>
<dbReference type="Pfam" id="PF08240">
    <property type="entry name" value="ADH_N"/>
    <property type="match status" value="1"/>
</dbReference>
<dbReference type="CDD" id="cd05276">
    <property type="entry name" value="p53_inducible_oxidoreductase"/>
    <property type="match status" value="1"/>
</dbReference>
<dbReference type="NCBIfam" id="TIGR02824">
    <property type="entry name" value="quinone_pig3"/>
    <property type="match status" value="1"/>
</dbReference>
<evidence type="ECO:0000256" key="1">
    <source>
        <dbReference type="ARBA" id="ARBA00022857"/>
    </source>
</evidence>
<reference evidence="4 5" key="1">
    <citation type="submission" date="2017-05" db="EMBL/GenBank/DDBJ databases">
        <title>Comparative genomic and metabolic analysis of manganese-oxidizing mechanisms in Celeribater manganoxidans DY25T: its adaption to the environment of polymetallic nodule.</title>
        <authorList>
            <person name="Wang X."/>
        </authorList>
    </citation>
    <scope>NUCLEOTIDE SEQUENCE [LARGE SCALE GENOMIC DNA]</scope>
    <source>
        <strain evidence="4 5">DY25</strain>
        <plasmid evidence="5">pdy25-c</plasmid>
    </source>
</reference>
<feature type="domain" description="Enoyl reductase (ER)" evidence="3">
    <location>
        <begin position="24"/>
        <end position="337"/>
    </location>
</feature>
<dbReference type="AlphaFoldDB" id="A0A291M4K2"/>
<dbReference type="PANTHER" id="PTHR48106:SF8">
    <property type="entry name" value="OS02G0805600 PROTEIN"/>
    <property type="match status" value="1"/>
</dbReference>
<sequence length="343" mass="35959">MQEQDSAAHATGQSTRAVIAEGAGGPDVLRVVSRARPVPGPGQILVSVHAAGVNRPDVMQRQGNYPPPPGASDVFGLELAGIVAELGEGVTDFAKGDRVMALVHSGAYADWAVVDAPIALKLPHAMSMVEAGAFPETFFTVWSNVFERAALQPGETLLIHGGTSGIGTTAIQLAKALGSTVIVTAGSDDKCAAATRLGADHAINYRTQDFVDAARDLTGGTGPDVILDMVGGPYVQRNIELLAPDGRIAQIAFQQGSQAQLDLLPLLMKRGTITASTLRARPVEMKAKLARALSDKVLPLIAEGRVRPLIDSEYPLDRVADAHGRMDGGEHIGKIVLTMNSED</sequence>
<evidence type="ECO:0000256" key="2">
    <source>
        <dbReference type="ARBA" id="ARBA00023002"/>
    </source>
</evidence>
<dbReference type="GO" id="GO:0016651">
    <property type="term" value="F:oxidoreductase activity, acting on NAD(P)H"/>
    <property type="evidence" value="ECO:0007669"/>
    <property type="project" value="TreeGrafter"/>
</dbReference>
<evidence type="ECO:0000259" key="3">
    <source>
        <dbReference type="SMART" id="SM00829"/>
    </source>
</evidence>
<dbReference type="Proteomes" id="UP000219050">
    <property type="component" value="Plasmid pDY25-C"/>
</dbReference>
<dbReference type="SUPFAM" id="SSF51735">
    <property type="entry name" value="NAD(P)-binding Rossmann-fold domains"/>
    <property type="match status" value="1"/>
</dbReference>
<dbReference type="Gene3D" id="3.90.180.10">
    <property type="entry name" value="Medium-chain alcohol dehydrogenases, catalytic domain"/>
    <property type="match status" value="1"/>
</dbReference>
<accession>A0A291M4K2</accession>
<dbReference type="KEGG" id="cmag:CBW24_16995"/>
<geneLocation type="plasmid" evidence="5">
    <name>pdy25-c</name>
</geneLocation>
<proteinExistence type="predicted"/>
<dbReference type="PANTHER" id="PTHR48106">
    <property type="entry name" value="QUINONE OXIDOREDUCTASE PIG3-RELATED"/>
    <property type="match status" value="1"/>
</dbReference>
<dbReference type="SUPFAM" id="SSF50129">
    <property type="entry name" value="GroES-like"/>
    <property type="match status" value="1"/>
</dbReference>
<evidence type="ECO:0000313" key="5">
    <source>
        <dbReference type="Proteomes" id="UP000219050"/>
    </source>
</evidence>
<dbReference type="OrthoDB" id="9780520at2"/>
<dbReference type="EMBL" id="CP021407">
    <property type="protein sequence ID" value="ATI43921.1"/>
    <property type="molecule type" value="Genomic_DNA"/>
</dbReference>
<evidence type="ECO:0000313" key="4">
    <source>
        <dbReference type="EMBL" id="ATI43921.1"/>
    </source>
</evidence>
<dbReference type="InterPro" id="IPR020843">
    <property type="entry name" value="ER"/>
</dbReference>
<keyword evidence="2" id="KW-0560">Oxidoreductase</keyword>
<dbReference type="GO" id="GO:0070402">
    <property type="term" value="F:NADPH binding"/>
    <property type="evidence" value="ECO:0007669"/>
    <property type="project" value="TreeGrafter"/>
</dbReference>
<dbReference type="InterPro" id="IPR013154">
    <property type="entry name" value="ADH-like_N"/>
</dbReference>
<dbReference type="SMART" id="SM00829">
    <property type="entry name" value="PKS_ER"/>
    <property type="match status" value="1"/>
</dbReference>
<protein>
    <submittedName>
        <fullName evidence="4">NAD(P)H-quinone oxidoreductase</fullName>
    </submittedName>
</protein>
<keyword evidence="1" id="KW-0521">NADP</keyword>
<organism evidence="4 5">
    <name type="scientific">Pacificitalea manganoxidans</name>
    <dbReference type="NCBI Taxonomy" id="1411902"/>
    <lineage>
        <taxon>Bacteria</taxon>
        <taxon>Pseudomonadati</taxon>
        <taxon>Pseudomonadota</taxon>
        <taxon>Alphaproteobacteria</taxon>
        <taxon>Rhodobacterales</taxon>
        <taxon>Paracoccaceae</taxon>
        <taxon>Pacificitalea</taxon>
    </lineage>
</organism>
<keyword evidence="4" id="KW-0614">Plasmid</keyword>
<dbReference type="InterPro" id="IPR036291">
    <property type="entry name" value="NAD(P)-bd_dom_sf"/>
</dbReference>
<dbReference type="InterPro" id="IPR011032">
    <property type="entry name" value="GroES-like_sf"/>
</dbReference>
<dbReference type="InterPro" id="IPR013149">
    <property type="entry name" value="ADH-like_C"/>
</dbReference>
<dbReference type="InterPro" id="IPR014189">
    <property type="entry name" value="Quinone_OxRdtase_PIG3"/>
</dbReference>
<gene>
    <name evidence="4" type="ORF">CBW24_16995</name>
</gene>
<name>A0A291M4K2_9RHOB</name>
<keyword evidence="5" id="KW-1185">Reference proteome</keyword>